<dbReference type="Gene3D" id="2.40.10.120">
    <property type="match status" value="1"/>
</dbReference>
<dbReference type="GO" id="GO:0006508">
    <property type="term" value="P:proteolysis"/>
    <property type="evidence" value="ECO:0007669"/>
    <property type="project" value="UniProtKB-KW"/>
</dbReference>
<dbReference type="InterPro" id="IPR001940">
    <property type="entry name" value="Peptidase_S1C"/>
</dbReference>
<dbReference type="RefSeq" id="WP_377908450.1">
    <property type="nucleotide sequence ID" value="NZ_JBHSGK010000003.1"/>
</dbReference>
<feature type="transmembrane region" description="Helical" evidence="3">
    <location>
        <begin position="56"/>
        <end position="74"/>
    </location>
</feature>
<feature type="compositionally biased region" description="Basic and acidic residues" evidence="2">
    <location>
        <begin position="1"/>
        <end position="35"/>
    </location>
</feature>
<keyword evidence="1" id="KW-0720">Serine protease</keyword>
<evidence type="ECO:0000256" key="1">
    <source>
        <dbReference type="ARBA" id="ARBA00022825"/>
    </source>
</evidence>
<dbReference type="InterPro" id="IPR009003">
    <property type="entry name" value="Peptidase_S1_PA"/>
</dbReference>
<dbReference type="PANTHER" id="PTHR43019:SF23">
    <property type="entry name" value="PROTEASE DO-LIKE 5, CHLOROPLASTIC"/>
    <property type="match status" value="1"/>
</dbReference>
<keyword evidence="3" id="KW-0812">Transmembrane</keyword>
<dbReference type="GO" id="GO:0008233">
    <property type="term" value="F:peptidase activity"/>
    <property type="evidence" value="ECO:0007669"/>
    <property type="project" value="UniProtKB-KW"/>
</dbReference>
<dbReference type="EMBL" id="JBHSGK010000003">
    <property type="protein sequence ID" value="MFC4735812.1"/>
    <property type="molecule type" value="Genomic_DNA"/>
</dbReference>
<keyword evidence="3" id="KW-1133">Transmembrane helix</keyword>
<evidence type="ECO:0000256" key="3">
    <source>
        <dbReference type="SAM" id="Phobius"/>
    </source>
</evidence>
<gene>
    <name evidence="4" type="ORF">ACFO4L_04355</name>
</gene>
<evidence type="ECO:0000256" key="2">
    <source>
        <dbReference type="SAM" id="MobiDB-lite"/>
    </source>
</evidence>
<protein>
    <submittedName>
        <fullName evidence="4">Serine protease</fullName>
    </submittedName>
</protein>
<keyword evidence="5" id="KW-1185">Reference proteome</keyword>
<dbReference type="Proteomes" id="UP001595896">
    <property type="component" value="Unassembled WGS sequence"/>
</dbReference>
<organism evidence="4 5">
    <name type="scientific">Bacillus daqingensis</name>
    <dbReference type="NCBI Taxonomy" id="872396"/>
    <lineage>
        <taxon>Bacteria</taxon>
        <taxon>Bacillati</taxon>
        <taxon>Bacillota</taxon>
        <taxon>Bacilli</taxon>
        <taxon>Bacillales</taxon>
        <taxon>Bacillaceae</taxon>
        <taxon>Bacillus</taxon>
    </lineage>
</organism>
<dbReference type="Pfam" id="PF13365">
    <property type="entry name" value="Trypsin_2"/>
    <property type="match status" value="1"/>
</dbReference>
<proteinExistence type="predicted"/>
<evidence type="ECO:0000313" key="5">
    <source>
        <dbReference type="Proteomes" id="UP001595896"/>
    </source>
</evidence>
<name>A0ABV9NRC2_9BACI</name>
<keyword evidence="1" id="KW-0378">Hydrolase</keyword>
<dbReference type="PANTHER" id="PTHR43019">
    <property type="entry name" value="SERINE ENDOPROTEASE DEGS"/>
    <property type="match status" value="1"/>
</dbReference>
<feature type="region of interest" description="Disordered" evidence="2">
    <location>
        <begin position="1"/>
        <end position="48"/>
    </location>
</feature>
<dbReference type="SUPFAM" id="SSF50494">
    <property type="entry name" value="Trypsin-like serine proteases"/>
    <property type="match status" value="1"/>
</dbReference>
<comment type="caution">
    <text evidence="4">The sequence shown here is derived from an EMBL/GenBank/DDBJ whole genome shotgun (WGS) entry which is preliminary data.</text>
</comment>
<evidence type="ECO:0000313" key="4">
    <source>
        <dbReference type="EMBL" id="MFC4735812.1"/>
    </source>
</evidence>
<sequence length="271" mass="30221">MTDDHNQTDKNREEQEEKREELFYDGEKYLTREEFFNPPDPVEPEPKKKMKRGLKITIASIAAIALLANVMAVWPQLINIPAFHFLSNAYELRGDEDVQDFQQSIVVIRSGDAKGTGFVFDDGRVMTNQHVVDHDAPISIHFEDGTSYQADIELENEEIDTAVLEADFSTEEHPSLEIGSGFRQGEEVTIIGNPRFFNFVPNSGIIAGYLESAQPEPVIALDAPVYRGSSGSPVINASGEVIGVVYATTNRDGERFGLAVDMEIINQEILR</sequence>
<dbReference type="PRINTS" id="PR00834">
    <property type="entry name" value="PROTEASES2C"/>
</dbReference>
<reference evidence="5" key="1">
    <citation type="journal article" date="2019" name="Int. J. Syst. Evol. Microbiol.">
        <title>The Global Catalogue of Microorganisms (GCM) 10K type strain sequencing project: providing services to taxonomists for standard genome sequencing and annotation.</title>
        <authorList>
            <consortium name="The Broad Institute Genomics Platform"/>
            <consortium name="The Broad Institute Genome Sequencing Center for Infectious Disease"/>
            <person name="Wu L."/>
            <person name="Ma J."/>
        </authorList>
    </citation>
    <scope>NUCLEOTIDE SEQUENCE [LARGE SCALE GENOMIC DNA]</scope>
    <source>
        <strain evidence="5">JCM 12165</strain>
    </source>
</reference>
<keyword evidence="3" id="KW-0472">Membrane</keyword>
<keyword evidence="4" id="KW-0645">Protease</keyword>
<accession>A0ABV9NRC2</accession>